<organism evidence="1">
    <name type="scientific">marine sediment metagenome</name>
    <dbReference type="NCBI Taxonomy" id="412755"/>
    <lineage>
        <taxon>unclassified sequences</taxon>
        <taxon>metagenomes</taxon>
        <taxon>ecological metagenomes</taxon>
    </lineage>
</organism>
<reference evidence="1" key="1">
    <citation type="journal article" date="2015" name="Nature">
        <title>Complex archaea that bridge the gap between prokaryotes and eukaryotes.</title>
        <authorList>
            <person name="Spang A."/>
            <person name="Saw J.H."/>
            <person name="Jorgensen S.L."/>
            <person name="Zaremba-Niedzwiedzka K."/>
            <person name="Martijn J."/>
            <person name="Lind A.E."/>
            <person name="van Eijk R."/>
            <person name="Schleper C."/>
            <person name="Guy L."/>
            <person name="Ettema T.J."/>
        </authorList>
    </citation>
    <scope>NUCLEOTIDE SEQUENCE</scope>
</reference>
<dbReference type="AlphaFoldDB" id="A0A0F9TUJ4"/>
<sequence>MIIFYANDTVSNENFTQVLVRKDIYKPKIAIVSPNQNNLFNDTAPLFNVEITDPNLHKMWYTIDDGFINKTFDTNETINQGLWSLGSKISVNLKNKLEKFRLKTKMRIL</sequence>
<evidence type="ECO:0000313" key="1">
    <source>
        <dbReference type="EMBL" id="KKN84720.1"/>
    </source>
</evidence>
<accession>A0A0F9TUJ4</accession>
<comment type="caution">
    <text evidence="1">The sequence shown here is derived from an EMBL/GenBank/DDBJ whole genome shotgun (WGS) entry which is preliminary data.</text>
</comment>
<protein>
    <submittedName>
        <fullName evidence="1">Uncharacterized protein</fullName>
    </submittedName>
</protein>
<name>A0A0F9TUJ4_9ZZZZ</name>
<gene>
    <name evidence="1" type="ORF">LCGC14_0286870</name>
</gene>
<dbReference type="EMBL" id="LAZR01000168">
    <property type="protein sequence ID" value="KKN84720.1"/>
    <property type="molecule type" value="Genomic_DNA"/>
</dbReference>
<proteinExistence type="predicted"/>